<evidence type="ECO:0000256" key="7">
    <source>
        <dbReference type="ARBA" id="ARBA00022840"/>
    </source>
</evidence>
<dbReference type="PANTHER" id="PTHR14217:SF24">
    <property type="entry name" value="INOSITOL-TETRAKISPHOSPHATE 1-KINASE 1"/>
    <property type="match status" value="1"/>
</dbReference>
<feature type="binding site" evidence="11">
    <location>
        <position position="285"/>
    </location>
    <ligand>
        <name>Mg(2+)</name>
        <dbReference type="ChEBI" id="CHEBI:18420"/>
        <label>2</label>
    </ligand>
</feature>
<feature type="binding site" evidence="10">
    <location>
        <begin position="173"/>
        <end position="184"/>
    </location>
    <ligand>
        <name>ATP</name>
        <dbReference type="ChEBI" id="CHEBI:30616"/>
    </ligand>
</feature>
<dbReference type="RefSeq" id="XP_015897569.1">
    <property type="nucleotide sequence ID" value="XM_016042083.2"/>
</dbReference>
<dbReference type="GeneID" id="107426149"/>
<dbReference type="FunFam" id="3.30.470.20:FF:000056">
    <property type="entry name" value="Inositol-tetrakisphosphate 1-kinase"/>
    <property type="match status" value="1"/>
</dbReference>
<feature type="binding site" evidence="10">
    <location>
        <position position="199"/>
    </location>
    <ligand>
        <name>ATP</name>
        <dbReference type="ChEBI" id="CHEBI:30616"/>
    </ligand>
</feature>
<dbReference type="RefSeq" id="XP_015891741.3">
    <property type="nucleotide sequence ID" value="XM_016036255.4"/>
</dbReference>
<evidence type="ECO:0000256" key="9">
    <source>
        <dbReference type="PIRNR" id="PIRNR038186"/>
    </source>
</evidence>
<dbReference type="GO" id="GO:0052726">
    <property type="term" value="F:inositol-1,3,4-trisphosphate 5-kinase activity"/>
    <property type="evidence" value="ECO:0007669"/>
    <property type="project" value="InterPro"/>
</dbReference>
<dbReference type="KEGG" id="zju:107426149"/>
<dbReference type="EC" id="2.7.1.134" evidence="9"/>
<evidence type="ECO:0000256" key="5">
    <source>
        <dbReference type="ARBA" id="ARBA00022741"/>
    </source>
</evidence>
<dbReference type="InterPro" id="IPR041429">
    <property type="entry name" value="ITPK1_N"/>
</dbReference>
<feature type="compositionally biased region" description="Basic and acidic residues" evidence="12">
    <location>
        <begin position="365"/>
        <end position="374"/>
    </location>
</feature>
<dbReference type="GO" id="GO:0052725">
    <property type="term" value="F:inositol-1,3,4-trisphosphate 6-kinase activity"/>
    <property type="evidence" value="ECO:0007669"/>
    <property type="project" value="InterPro"/>
</dbReference>
<feature type="compositionally biased region" description="Basic and acidic residues" evidence="12">
    <location>
        <begin position="318"/>
        <end position="344"/>
    </location>
</feature>
<evidence type="ECO:0000256" key="12">
    <source>
        <dbReference type="SAM" id="MobiDB-lite"/>
    </source>
</evidence>
<accession>A0A6P4BEW6</accession>
<feature type="binding site" evidence="10">
    <location>
        <position position="92"/>
    </location>
    <ligand>
        <name>ATP</name>
        <dbReference type="ChEBI" id="CHEBI:30616"/>
    </ligand>
</feature>
<evidence type="ECO:0000256" key="10">
    <source>
        <dbReference type="PIRSR" id="PIRSR038186-1"/>
    </source>
</evidence>
<protein>
    <recommendedName>
        <fullName evidence="9">Inositol-tetrakisphosphate 1-kinase</fullName>
        <ecNumber evidence="9">2.7.1.134</ecNumber>
    </recommendedName>
</protein>
<dbReference type="GO" id="GO:0005524">
    <property type="term" value="F:ATP binding"/>
    <property type="evidence" value="ECO:0007669"/>
    <property type="project" value="UniProtKB-UniRule"/>
</dbReference>
<feature type="domain" description="ATP-grasp" evidence="13">
    <location>
        <begin position="103"/>
        <end position="314"/>
    </location>
</feature>
<comment type="subunit">
    <text evidence="2 9">Monomer.</text>
</comment>
<evidence type="ECO:0000256" key="3">
    <source>
        <dbReference type="ARBA" id="ARBA00022679"/>
    </source>
</evidence>
<dbReference type="PROSITE" id="PS50975">
    <property type="entry name" value="ATP_GRASP"/>
    <property type="match status" value="1"/>
</dbReference>
<evidence type="ECO:0000256" key="6">
    <source>
        <dbReference type="ARBA" id="ARBA00022777"/>
    </source>
</evidence>
<feature type="region of interest" description="Disordered" evidence="12">
    <location>
        <begin position="318"/>
        <end position="374"/>
    </location>
</feature>
<dbReference type="GO" id="GO:0000287">
    <property type="term" value="F:magnesium ion binding"/>
    <property type="evidence" value="ECO:0007669"/>
    <property type="project" value="InterPro"/>
</dbReference>
<feature type="binding site" evidence="10">
    <location>
        <position position="152"/>
    </location>
    <ligand>
        <name>1D-myo-inositol 1,3,4-trisphosphate</name>
        <dbReference type="ChEBI" id="CHEBI:58414"/>
    </ligand>
</feature>
<dbReference type="PIRSF" id="PIRSF038186">
    <property type="entry name" value="ITPK"/>
    <property type="match status" value="1"/>
</dbReference>
<comment type="similarity">
    <text evidence="1 9">Belongs to the ITPK1 family.</text>
</comment>
<dbReference type="SUPFAM" id="SSF56059">
    <property type="entry name" value="Glutathione synthetase ATP-binding domain-like"/>
    <property type="match status" value="1"/>
</dbReference>
<evidence type="ECO:0000256" key="4">
    <source>
        <dbReference type="ARBA" id="ARBA00022723"/>
    </source>
</evidence>
<evidence type="ECO:0000256" key="11">
    <source>
        <dbReference type="PIRSR" id="PIRSR038186-2"/>
    </source>
</evidence>
<comment type="catalytic activity">
    <reaction evidence="9">
        <text>1D-myo-inositol 3,4,5,6-tetrakisphosphate + ATP = 1D-myo-inositol 1,3,4,5,6-pentakisphosphate + ADP + H(+)</text>
        <dbReference type="Rhea" id="RHEA:12452"/>
        <dbReference type="ChEBI" id="CHEBI:15378"/>
        <dbReference type="ChEBI" id="CHEBI:30616"/>
        <dbReference type="ChEBI" id="CHEBI:57539"/>
        <dbReference type="ChEBI" id="CHEBI:57733"/>
        <dbReference type="ChEBI" id="CHEBI:456216"/>
        <dbReference type="EC" id="2.7.1.134"/>
    </reaction>
</comment>
<feature type="binding site" evidence="10">
    <location>
        <position position="291"/>
    </location>
    <ligand>
        <name>1D-myo-inositol 1,3,4-trisphosphate</name>
        <dbReference type="ChEBI" id="CHEBI:58414"/>
    </ligand>
</feature>
<feature type="binding site" evidence="11">
    <location>
        <position position="285"/>
    </location>
    <ligand>
        <name>Mg(2+)</name>
        <dbReference type="ChEBI" id="CHEBI:18420"/>
        <label>1</label>
    </ligand>
</feature>
<gene>
    <name evidence="16" type="primary">LOC107431204</name>
    <name evidence="15" type="synonym">LOC107426149</name>
</gene>
<dbReference type="GO" id="GO:0032957">
    <property type="term" value="P:inositol trisphosphate metabolic process"/>
    <property type="evidence" value="ECO:0007669"/>
    <property type="project" value="InterPro"/>
</dbReference>
<keyword evidence="3 9" id="KW-0808">Transferase</keyword>
<name>A0A6P4BEW6_ZIZJJ</name>
<dbReference type="InterPro" id="IPR008656">
    <property type="entry name" value="Inositol_tetrakis-P_1-kinase"/>
</dbReference>
<evidence type="ECO:0000256" key="2">
    <source>
        <dbReference type="ARBA" id="ARBA00011245"/>
    </source>
</evidence>
<evidence type="ECO:0000313" key="16">
    <source>
        <dbReference type="RefSeq" id="XP_015897569.1"/>
    </source>
</evidence>
<keyword evidence="4 9" id="KW-0479">Metal-binding</keyword>
<comment type="function">
    <text evidence="9">Kinase that can phosphorylate various inositol polyphosphate such as Ins(3,4,5,6)P4 or Ins(1,3,4)P3.</text>
</comment>
<keyword evidence="14" id="KW-1185">Reference proteome</keyword>
<keyword evidence="7 9" id="KW-0067">ATP-binding</keyword>
<feature type="binding site" evidence="10">
    <location>
        <position position="57"/>
    </location>
    <ligand>
        <name>1D-myo-inositol 1,3,4,6-tetrakisphosphate</name>
        <dbReference type="ChEBI" id="CHEBI:57660"/>
    </ligand>
</feature>
<feature type="binding site" evidence="10">
    <location>
        <position position="184"/>
    </location>
    <ligand>
        <name>1D-myo-inositol 1,3,4-trisphosphate</name>
        <dbReference type="ChEBI" id="CHEBI:58414"/>
    </ligand>
</feature>
<evidence type="ECO:0000313" key="14">
    <source>
        <dbReference type="Proteomes" id="UP001652623"/>
    </source>
</evidence>
<evidence type="ECO:0000313" key="15">
    <source>
        <dbReference type="RefSeq" id="XP_015891741.3"/>
    </source>
</evidence>
<dbReference type="AlphaFoldDB" id="A0A6P4BEW6"/>
<evidence type="ECO:0000256" key="8">
    <source>
        <dbReference type="ARBA" id="ARBA00022842"/>
    </source>
</evidence>
<dbReference type="InterPro" id="IPR011761">
    <property type="entry name" value="ATP-grasp"/>
</dbReference>
<evidence type="ECO:0000259" key="13">
    <source>
        <dbReference type="PROSITE" id="PS50975"/>
    </source>
</evidence>
<dbReference type="PANTHER" id="PTHR14217">
    <property type="entry name" value="INOSITOL-TETRAKISPHOSPHATE 1-KINASE"/>
    <property type="match status" value="1"/>
</dbReference>
<evidence type="ECO:0000256" key="1">
    <source>
        <dbReference type="ARBA" id="ARBA00009601"/>
    </source>
</evidence>
<feature type="binding site" evidence="11">
    <location>
        <position position="287"/>
    </location>
    <ligand>
        <name>Mg(2+)</name>
        <dbReference type="ChEBI" id="CHEBI:18420"/>
        <label>2</label>
    </ligand>
</feature>
<feature type="binding site" evidence="10">
    <location>
        <position position="141"/>
    </location>
    <ligand>
        <name>ATP</name>
        <dbReference type="ChEBI" id="CHEBI:30616"/>
    </ligand>
</feature>
<dbReference type="InterPro" id="IPR040464">
    <property type="entry name" value="InsP(3)kin_ATP-grasp"/>
</dbReference>
<dbReference type="Pfam" id="PF05770">
    <property type="entry name" value="Ins134_P3_kin"/>
    <property type="match status" value="1"/>
</dbReference>
<proteinExistence type="inferred from homology"/>
<dbReference type="Pfam" id="PF17927">
    <property type="entry name" value="Ins134_P3_kin_N"/>
    <property type="match status" value="1"/>
</dbReference>
<sequence length="374" mass="42641">MAETRFGVGYALAPKKQQSFIQESLVSTARSRGVDLVRIDMERPLVDQGPFDCVIHKLYGKDWRRQLQEFRDRNPNAVIIDSPEAIERLHNRISMLQVVSELKMEHQDETFGIPKQIVIYDKETLFDRQAWEGLKFPVIAKPLVADGSAKSHKMALVFNHDGLNKLKPPIVLQEFVNHGGVIFKVYVVGEYVKCVKRKSLPDVSEEEKLGSLDGLMSFSQVSNLATNERIDDKYYKMMHLADTEMPPQSFITDIAKGLRRAMNLNLFNFDVIRDARFGNRYLIIDINYFPGYAKMPGYETILTDFFCDIVHKKEQKEAAKVSEETDGLEKSGLERRSCDQEVRKLVSNTCCSDGEDGGLPVSPLSREEENPIQV</sequence>
<dbReference type="Proteomes" id="UP001652623">
    <property type="component" value="Chromosome 6"/>
</dbReference>
<organism evidence="16">
    <name type="scientific">Ziziphus jujuba</name>
    <name type="common">Chinese jujube</name>
    <name type="synonym">Ziziphus sativa</name>
    <dbReference type="NCBI Taxonomy" id="326968"/>
    <lineage>
        <taxon>Eukaryota</taxon>
        <taxon>Viridiplantae</taxon>
        <taxon>Streptophyta</taxon>
        <taxon>Embryophyta</taxon>
        <taxon>Tracheophyta</taxon>
        <taxon>Spermatophyta</taxon>
        <taxon>Magnoliopsida</taxon>
        <taxon>eudicotyledons</taxon>
        <taxon>Gunneridae</taxon>
        <taxon>Pentapetalae</taxon>
        <taxon>rosids</taxon>
        <taxon>fabids</taxon>
        <taxon>Rosales</taxon>
        <taxon>Rhamnaceae</taxon>
        <taxon>Paliureae</taxon>
        <taxon>Ziziphus</taxon>
    </lineage>
</organism>
<comment type="cofactor">
    <cofactor evidence="9 11">
        <name>Mg(2+)</name>
        <dbReference type="ChEBI" id="CHEBI:18420"/>
    </cofactor>
    <text evidence="9 11">Binds 2 magnesium ions per subunit.</text>
</comment>
<reference evidence="16" key="1">
    <citation type="submission" date="2022-04" db="UniProtKB">
        <authorList>
            <consortium name="RefSeq"/>
        </authorList>
    </citation>
    <scope>IDENTIFICATION</scope>
    <source>
        <tissue evidence="16">In vitro plantlets</tissue>
        <tissue evidence="15">Seedling</tissue>
    </source>
</reference>
<dbReference type="GO" id="GO:0005737">
    <property type="term" value="C:cytoplasm"/>
    <property type="evidence" value="ECO:0007669"/>
    <property type="project" value="TreeGrafter"/>
</dbReference>
<keyword evidence="6 9" id="KW-0418">Kinase</keyword>
<feature type="binding site" evidence="11">
    <location>
        <position position="270"/>
    </location>
    <ligand>
        <name>Mg(2+)</name>
        <dbReference type="ChEBI" id="CHEBI:18420"/>
        <label>1</label>
    </ligand>
</feature>
<feature type="binding site" evidence="10">
    <location>
        <position position="287"/>
    </location>
    <ligand>
        <name>1D-myo-inositol 1,3,4-trisphosphate</name>
        <dbReference type="ChEBI" id="CHEBI:58414"/>
    </ligand>
</feature>
<dbReference type="Gene3D" id="3.30.470.20">
    <property type="entry name" value="ATP-grasp fold, B domain"/>
    <property type="match status" value="1"/>
</dbReference>
<keyword evidence="8 9" id="KW-0460">Magnesium</keyword>
<dbReference type="GO" id="GO:0047325">
    <property type="term" value="F:inositol-3,4,5,6-tetrakisphosphate 1-kinase activity"/>
    <property type="evidence" value="ECO:0007669"/>
    <property type="project" value="UniProtKB-EC"/>
</dbReference>
<feature type="binding site" evidence="10">
    <location>
        <position position="16"/>
    </location>
    <ligand>
        <name>1D-myo-inositol 1,3,4-trisphosphate</name>
        <dbReference type="ChEBI" id="CHEBI:58414"/>
    </ligand>
</feature>
<keyword evidence="5 9" id="KW-0547">Nucleotide-binding</keyword>